<accession>A0ABV6Z8J9</accession>
<gene>
    <name evidence="2" type="ORF">ACETRX_02735</name>
</gene>
<keyword evidence="1" id="KW-0812">Transmembrane</keyword>
<reference evidence="2 3" key="1">
    <citation type="submission" date="2024-09" db="EMBL/GenBank/DDBJ databases">
        <title>Description of Labrys sedimenti sp. nov., isolated from a diclofenac-degrading enrichment culture, and genome-based reclassification of Labrys portucalensis as a later heterotypic synonym of Labrys neptuniae.</title>
        <authorList>
            <person name="Tancsics A."/>
            <person name="Csepanyi A."/>
        </authorList>
    </citation>
    <scope>NUCLEOTIDE SEQUENCE [LARGE SCALE GENOMIC DNA]</scope>
    <source>
        <strain evidence="2 3">LMG 23412</strain>
    </source>
</reference>
<sequence>MREADQIFLIVLPFALPIAIFLALAILWKAEAALNRALRKRGRQ</sequence>
<protein>
    <submittedName>
        <fullName evidence="2">Uncharacterized protein</fullName>
    </submittedName>
</protein>
<proteinExistence type="predicted"/>
<keyword evidence="1" id="KW-0472">Membrane</keyword>
<name>A0ABV6Z8J9_9HYPH</name>
<organism evidence="2 3">
    <name type="scientific">Labrys neptuniae</name>
    <dbReference type="NCBI Taxonomy" id="376174"/>
    <lineage>
        <taxon>Bacteria</taxon>
        <taxon>Pseudomonadati</taxon>
        <taxon>Pseudomonadota</taxon>
        <taxon>Alphaproteobacteria</taxon>
        <taxon>Hyphomicrobiales</taxon>
        <taxon>Xanthobacteraceae</taxon>
        <taxon>Labrys</taxon>
    </lineage>
</organism>
<evidence type="ECO:0000256" key="1">
    <source>
        <dbReference type="SAM" id="Phobius"/>
    </source>
</evidence>
<feature type="transmembrane region" description="Helical" evidence="1">
    <location>
        <begin position="7"/>
        <end position="28"/>
    </location>
</feature>
<dbReference type="Proteomes" id="UP001595190">
    <property type="component" value="Unassembled WGS sequence"/>
</dbReference>
<keyword evidence="1" id="KW-1133">Transmembrane helix</keyword>
<evidence type="ECO:0000313" key="2">
    <source>
        <dbReference type="EMBL" id="MFC2248521.1"/>
    </source>
</evidence>
<dbReference type="EMBL" id="JBHGPK010000001">
    <property type="protein sequence ID" value="MFC2248521.1"/>
    <property type="molecule type" value="Genomic_DNA"/>
</dbReference>
<dbReference type="RefSeq" id="WP_394308378.1">
    <property type="nucleotide sequence ID" value="NZ_JBHGPK010000001.1"/>
</dbReference>
<comment type="caution">
    <text evidence="2">The sequence shown here is derived from an EMBL/GenBank/DDBJ whole genome shotgun (WGS) entry which is preliminary data.</text>
</comment>
<evidence type="ECO:0000313" key="3">
    <source>
        <dbReference type="Proteomes" id="UP001595190"/>
    </source>
</evidence>